<keyword evidence="2" id="KW-1185">Reference proteome</keyword>
<protein>
    <submittedName>
        <fullName evidence="1">Uncharacterized protein</fullName>
    </submittedName>
</protein>
<name>A0ABQ9DY57_9PASS</name>
<dbReference type="EMBL" id="WHWB01031962">
    <property type="protein sequence ID" value="KAJ7427393.1"/>
    <property type="molecule type" value="Genomic_DNA"/>
</dbReference>
<gene>
    <name evidence="1" type="ORF">WISP_07562</name>
</gene>
<proteinExistence type="predicted"/>
<reference evidence="1" key="1">
    <citation type="submission" date="2019-10" db="EMBL/GenBank/DDBJ databases">
        <authorList>
            <person name="Soares A.E.R."/>
            <person name="Aleixo A."/>
            <person name="Schneider P."/>
            <person name="Miyaki C.Y."/>
            <person name="Schneider M.P."/>
            <person name="Mello C."/>
            <person name="Vasconcelos A.T.R."/>
        </authorList>
    </citation>
    <scope>NUCLEOTIDE SEQUENCE</scope>
    <source>
        <tissue evidence="1">Muscle</tissue>
    </source>
</reference>
<evidence type="ECO:0000313" key="2">
    <source>
        <dbReference type="Proteomes" id="UP001145742"/>
    </source>
</evidence>
<organism evidence="1 2">
    <name type="scientific">Willisornis vidua</name>
    <name type="common">Xingu scale-backed antbird</name>
    <dbReference type="NCBI Taxonomy" id="1566151"/>
    <lineage>
        <taxon>Eukaryota</taxon>
        <taxon>Metazoa</taxon>
        <taxon>Chordata</taxon>
        <taxon>Craniata</taxon>
        <taxon>Vertebrata</taxon>
        <taxon>Euteleostomi</taxon>
        <taxon>Archelosauria</taxon>
        <taxon>Archosauria</taxon>
        <taxon>Dinosauria</taxon>
        <taxon>Saurischia</taxon>
        <taxon>Theropoda</taxon>
        <taxon>Coelurosauria</taxon>
        <taxon>Aves</taxon>
        <taxon>Neognathae</taxon>
        <taxon>Neoaves</taxon>
        <taxon>Telluraves</taxon>
        <taxon>Australaves</taxon>
        <taxon>Passeriformes</taxon>
        <taxon>Thamnophilidae</taxon>
        <taxon>Willisornis</taxon>
    </lineage>
</organism>
<accession>A0ABQ9DY57</accession>
<comment type="caution">
    <text evidence="1">The sequence shown here is derived from an EMBL/GenBank/DDBJ whole genome shotgun (WGS) entry which is preliminary data.</text>
</comment>
<evidence type="ECO:0000313" key="1">
    <source>
        <dbReference type="EMBL" id="KAJ7427393.1"/>
    </source>
</evidence>
<sequence>MSGSLLEVWKLVMRKKMGMDHSIRGERKRNGRKGQCNCEREGKEELLFPFHTISWFSFLSPLLLIFRPSPMSTSHNTRDYKLKADIEADIDVPLEVKASATLATEEEMQDIHFERYPSSHPPLYWFSADLCFQNAETELMIPPLLPFLTWTTYDEFDQIKNNEFDVA</sequence>
<dbReference type="Proteomes" id="UP001145742">
    <property type="component" value="Unassembled WGS sequence"/>
</dbReference>